<keyword evidence="2 4" id="KW-0378">Hydrolase</keyword>
<sequence>MRLTDGYTLMHEHVTIDLSGVKGDEDCRLDCLDETIEEFRRLYAFGVRNILDVTNLGMGRNVEYVRKVSEKTGIHILTATGFYKEPFFPDYVYTKSVQELAQIMEMELNAGLKEATGCDIHAAVIGEFGTGKNRMTPTEKKVFDAAAIAAKKTGARVTTHTTLGTFGEEQADYLISHGVKPENIIIGHMDLSQNMDIIFSVLKKGVNIGFDTIGKTNYCPDAFRAEALRQIAKKEMLSQVVLSMDITRKSHLSYRGGIGYSYLFEKFIPLLLKEGFTQAQIDMLLKENPRRILLTP</sequence>
<comment type="similarity">
    <text evidence="3">Belongs to the metallo-dependent hydrolases superfamily. Phosphotriesterase family.</text>
</comment>
<dbReference type="PANTHER" id="PTHR10819:SF3">
    <property type="entry name" value="PHOSPHOTRIESTERASE-RELATED PROTEIN"/>
    <property type="match status" value="1"/>
</dbReference>
<gene>
    <name evidence="4" type="ORF">F130042H8_37120</name>
</gene>
<dbReference type="PROSITE" id="PS01322">
    <property type="entry name" value="PHOSPHOTRIESTERASE_1"/>
    <property type="match status" value="1"/>
</dbReference>
<evidence type="ECO:0000313" key="4">
    <source>
        <dbReference type="EMBL" id="GAA6270652.1"/>
    </source>
</evidence>
<reference evidence="4 5" key="1">
    <citation type="submission" date="2024-04" db="EMBL/GenBank/DDBJ databases">
        <title>Defined microbial consortia suppress multidrug-resistant proinflammatory Enterobacteriaceae via ecological control.</title>
        <authorList>
            <person name="Furuichi M."/>
            <person name="Kawaguchi T."/>
            <person name="Pust M."/>
            <person name="Yasuma K."/>
            <person name="Plichta D."/>
            <person name="Hasegawa N."/>
            <person name="Ohya T."/>
            <person name="Bhattarai S."/>
            <person name="Sasajima S."/>
            <person name="Aoto Y."/>
            <person name="Tuganbaev T."/>
            <person name="Yaginuma M."/>
            <person name="Ueda M."/>
            <person name="Okahashi N."/>
            <person name="Amafuji K."/>
            <person name="Kiridooshi Y."/>
            <person name="Sugita K."/>
            <person name="Strazar M."/>
            <person name="Skelly A."/>
            <person name="Suda W."/>
            <person name="Hattori M."/>
            <person name="Nakamoto N."/>
            <person name="Caballero S."/>
            <person name="Norman J."/>
            <person name="Olle B."/>
            <person name="Tanoue T."/>
            <person name="Arita M."/>
            <person name="Bucci V."/>
            <person name="Atarashi K."/>
            <person name="Xavier R."/>
            <person name="Honda K."/>
        </authorList>
    </citation>
    <scope>NUCLEOTIDE SEQUENCE [LARGE SCALE GENOMIC DNA]</scope>
    <source>
        <strain evidence="5">f13</strain>
    </source>
</reference>
<comment type="caution">
    <text evidence="3">Lacks conserved residue(s) required for the propagation of feature annotation.</text>
</comment>
<dbReference type="EMBL" id="BAABXL010000001">
    <property type="protein sequence ID" value="GAA6270652.1"/>
    <property type="molecule type" value="Genomic_DNA"/>
</dbReference>
<dbReference type="InterPro" id="IPR001559">
    <property type="entry name" value="Phosphotriesterase"/>
</dbReference>
<dbReference type="Gene3D" id="3.20.20.140">
    <property type="entry name" value="Metal-dependent hydrolases"/>
    <property type="match status" value="1"/>
</dbReference>
<dbReference type="RefSeq" id="WP_176255989.1">
    <property type="nucleotide sequence ID" value="NZ_BAABXL010000001.1"/>
</dbReference>
<organism evidence="4 5">
    <name type="scientific">Enterocloster alcoholdehydrogenati</name>
    <dbReference type="NCBI Taxonomy" id="2547410"/>
    <lineage>
        <taxon>Bacteria</taxon>
        <taxon>Bacillati</taxon>
        <taxon>Bacillota</taxon>
        <taxon>Clostridia</taxon>
        <taxon>Lachnospirales</taxon>
        <taxon>Lachnospiraceae</taxon>
        <taxon>Enterocloster</taxon>
    </lineage>
</organism>
<dbReference type="PIRSF" id="PIRSF016839">
    <property type="entry name" value="PhP"/>
    <property type="match status" value="1"/>
</dbReference>
<dbReference type="PANTHER" id="PTHR10819">
    <property type="entry name" value="PHOSPHOTRIESTERASE-RELATED"/>
    <property type="match status" value="1"/>
</dbReference>
<dbReference type="SUPFAM" id="SSF51556">
    <property type="entry name" value="Metallo-dependent hydrolases"/>
    <property type="match status" value="1"/>
</dbReference>
<accession>A0ABQ0B310</accession>
<dbReference type="GO" id="GO:0016787">
    <property type="term" value="F:hydrolase activity"/>
    <property type="evidence" value="ECO:0007669"/>
    <property type="project" value="UniProtKB-KW"/>
</dbReference>
<evidence type="ECO:0000256" key="1">
    <source>
        <dbReference type="ARBA" id="ARBA00022723"/>
    </source>
</evidence>
<proteinExistence type="inferred from homology"/>
<dbReference type="Proteomes" id="UP001600894">
    <property type="component" value="Unassembled WGS sequence"/>
</dbReference>
<evidence type="ECO:0000256" key="3">
    <source>
        <dbReference type="PROSITE-ProRule" id="PRU00679"/>
    </source>
</evidence>
<dbReference type="Pfam" id="PF02126">
    <property type="entry name" value="PTE"/>
    <property type="match status" value="1"/>
</dbReference>
<dbReference type="PROSITE" id="PS51347">
    <property type="entry name" value="PHOSPHOTRIESTERASE_2"/>
    <property type="match status" value="1"/>
</dbReference>
<keyword evidence="5" id="KW-1185">Reference proteome</keyword>
<comment type="caution">
    <text evidence="4">The sequence shown here is derived from an EMBL/GenBank/DDBJ whole genome shotgun (WGS) entry which is preliminary data.</text>
</comment>
<dbReference type="InterPro" id="IPR017947">
    <property type="entry name" value="AryldialkylPase_Zn-BS"/>
</dbReference>
<keyword evidence="1" id="KW-0479">Metal-binding</keyword>
<evidence type="ECO:0000313" key="5">
    <source>
        <dbReference type="Proteomes" id="UP001600894"/>
    </source>
</evidence>
<dbReference type="InterPro" id="IPR032466">
    <property type="entry name" value="Metal_Hydrolase"/>
</dbReference>
<name>A0ABQ0B310_9FIRM</name>
<evidence type="ECO:0000256" key="2">
    <source>
        <dbReference type="ARBA" id="ARBA00022801"/>
    </source>
</evidence>
<protein>
    <submittedName>
        <fullName evidence="4">Hydrolase</fullName>
    </submittedName>
</protein>